<proteinExistence type="predicted"/>
<evidence type="ECO:0000313" key="2">
    <source>
        <dbReference type="Proteomes" id="UP000283269"/>
    </source>
</evidence>
<name>A0A409WHG0_PSICY</name>
<dbReference type="EMBL" id="NHYD01003430">
    <property type="protein sequence ID" value="PPQ77978.1"/>
    <property type="molecule type" value="Genomic_DNA"/>
</dbReference>
<dbReference type="AlphaFoldDB" id="A0A409WHG0"/>
<sequence length="452" mass="51647">MKILRFYWQRRLRKQEDLCSALPSPILPILPTEIWHKIIAFVVRLAGATSIGLDDPFATPHMYEEYPDIDPALFEDRKAVSLVCSGWNEVVTEISSQYLVIYSGKQLKNLVKKFESSKNPQGRRLGDWTTRIDFKILGQYKIEHVVRLLRCTPNLVIYNNGNGTPSIPEKCTPREVIDALVANCSQFLQRVEWSGAGESPRYRDLVKLCNGLPNLTTLRLLAIHSYPLRHDGIPPRLHLPKLNTLSLGVIPDPIGRSAEFLLTWDLFLQYISSSPFQLPALERFECDIFPLQTMSFFSKHGQKIRLFRTTAWSAEKPLPEALSLCPNLQSLVISQGSETRISLPVFHPALQRICILPSVEVEIGVPQRVYDSAVMTPLDTLLKSFERMVAPNLVEMRIRNTGAYGSIIEYSTWLHFWWIRWNIRGVQFCDKAGTSWKYVHDPGEALLDSIRC</sequence>
<keyword evidence="2" id="KW-1185">Reference proteome</keyword>
<accession>A0A409WHG0</accession>
<dbReference type="OrthoDB" id="3171058at2759"/>
<dbReference type="Proteomes" id="UP000283269">
    <property type="component" value="Unassembled WGS sequence"/>
</dbReference>
<evidence type="ECO:0008006" key="3">
    <source>
        <dbReference type="Google" id="ProtNLM"/>
    </source>
</evidence>
<evidence type="ECO:0000313" key="1">
    <source>
        <dbReference type="EMBL" id="PPQ77978.1"/>
    </source>
</evidence>
<dbReference type="SUPFAM" id="SSF52058">
    <property type="entry name" value="L domain-like"/>
    <property type="match status" value="1"/>
</dbReference>
<organism evidence="1 2">
    <name type="scientific">Psilocybe cyanescens</name>
    <dbReference type="NCBI Taxonomy" id="93625"/>
    <lineage>
        <taxon>Eukaryota</taxon>
        <taxon>Fungi</taxon>
        <taxon>Dikarya</taxon>
        <taxon>Basidiomycota</taxon>
        <taxon>Agaricomycotina</taxon>
        <taxon>Agaricomycetes</taxon>
        <taxon>Agaricomycetidae</taxon>
        <taxon>Agaricales</taxon>
        <taxon>Agaricineae</taxon>
        <taxon>Strophariaceae</taxon>
        <taxon>Psilocybe</taxon>
    </lineage>
</organism>
<gene>
    <name evidence="1" type="ORF">CVT25_015445</name>
</gene>
<comment type="caution">
    <text evidence="1">The sequence shown here is derived from an EMBL/GenBank/DDBJ whole genome shotgun (WGS) entry which is preliminary data.</text>
</comment>
<protein>
    <recommendedName>
        <fullName evidence="3">F-box domain-containing protein</fullName>
    </recommendedName>
</protein>
<dbReference type="InParanoid" id="A0A409WHG0"/>
<reference evidence="1 2" key="1">
    <citation type="journal article" date="2018" name="Evol. Lett.">
        <title>Horizontal gene cluster transfer increased hallucinogenic mushroom diversity.</title>
        <authorList>
            <person name="Reynolds H.T."/>
            <person name="Vijayakumar V."/>
            <person name="Gluck-Thaler E."/>
            <person name="Korotkin H.B."/>
            <person name="Matheny P.B."/>
            <person name="Slot J.C."/>
        </authorList>
    </citation>
    <scope>NUCLEOTIDE SEQUENCE [LARGE SCALE GENOMIC DNA]</scope>
    <source>
        <strain evidence="1 2">2631</strain>
    </source>
</reference>